<dbReference type="GO" id="GO:0016706">
    <property type="term" value="F:2-oxoglutarate-dependent dioxygenase activity"/>
    <property type="evidence" value="ECO:0007669"/>
    <property type="project" value="UniProtKB-ARBA"/>
</dbReference>
<keyword evidence="3" id="KW-0479">Metal-binding</keyword>
<dbReference type="Pfam" id="PF02668">
    <property type="entry name" value="TauD"/>
    <property type="match status" value="1"/>
</dbReference>
<dbReference type="EMBL" id="KV722771">
    <property type="protein sequence ID" value="OCH83899.1"/>
    <property type="molecule type" value="Genomic_DNA"/>
</dbReference>
<protein>
    <submittedName>
        <fullName evidence="9">Clavaminate synthase-like protein</fullName>
    </submittedName>
</protein>
<sequence length="431" mass="49761">MRFLRSGLHFHKSGKQTPGFRLLSAQSASTIPTQPLFHGRTDGSHSLRTYLTYKNERFSHRWLRDCCQCPACVHPSTLQKLHRTTDIPGDIALASEDSVCQTSTGVSIKWKDGHHSEYSTSFLDTYSKTDRSAVFQPRPQVRLWDRQAIEQTPDLFVDFRSLLHSSTRYSQAIEQLAHYGLLFVTDVPNEKTSDMDCELRKLAEYIGQLRRTFYGETWDVKNMPNSRNIAYTNVHLGLHMDLLYFEHPPRWQILHCLRNRVHGGKSIFVDSLKAAETLRIQYPSHFEALAWIPVSFHYNNDGHHLRYSHPTIELWPYPADDAPPIRYVNYSPPFQAPLPPDTPDEFYAALKTFVALLESPSMRYEYTLPERTAVVFDNRRVLHARTAFTDLDPAGDAQSSTQEPNRWLKGCYLEADSILDNWRTRTGKMTP</sequence>
<keyword evidence="10" id="KW-1185">Reference proteome</keyword>
<dbReference type="Pfam" id="PF06155">
    <property type="entry name" value="GBBH-like_N"/>
    <property type="match status" value="1"/>
</dbReference>
<dbReference type="GO" id="GO:0045329">
    <property type="term" value="P:carnitine biosynthetic process"/>
    <property type="evidence" value="ECO:0007669"/>
    <property type="project" value="TreeGrafter"/>
</dbReference>
<accession>A0A8E2AI78</accession>
<reference evidence="9 10" key="1">
    <citation type="submission" date="2016-07" db="EMBL/GenBank/DDBJ databases">
        <title>Draft genome of the white-rot fungus Obba rivulosa 3A-2.</title>
        <authorList>
            <consortium name="DOE Joint Genome Institute"/>
            <person name="Miettinen O."/>
            <person name="Riley R."/>
            <person name="Acob R."/>
            <person name="Barry K."/>
            <person name="Cullen D."/>
            <person name="De Vries R."/>
            <person name="Hainaut M."/>
            <person name="Hatakka A."/>
            <person name="Henrissat B."/>
            <person name="Hilden K."/>
            <person name="Kuo R."/>
            <person name="Labutti K."/>
            <person name="Lipzen A."/>
            <person name="Makela M.R."/>
            <person name="Sandor L."/>
            <person name="Spatafora J.W."/>
            <person name="Grigoriev I.V."/>
            <person name="Hibbett D.S."/>
        </authorList>
    </citation>
    <scope>NUCLEOTIDE SEQUENCE [LARGE SCALE GENOMIC DNA]</scope>
    <source>
        <strain evidence="9 10">3A-2</strain>
    </source>
</reference>
<dbReference type="GO" id="GO:0005739">
    <property type="term" value="C:mitochondrion"/>
    <property type="evidence" value="ECO:0007669"/>
    <property type="project" value="TreeGrafter"/>
</dbReference>
<evidence type="ECO:0000256" key="1">
    <source>
        <dbReference type="ARBA" id="ARBA00001954"/>
    </source>
</evidence>
<dbReference type="GO" id="GO:0046872">
    <property type="term" value="F:metal ion binding"/>
    <property type="evidence" value="ECO:0007669"/>
    <property type="project" value="UniProtKB-KW"/>
</dbReference>
<evidence type="ECO:0000313" key="10">
    <source>
        <dbReference type="Proteomes" id="UP000250043"/>
    </source>
</evidence>
<evidence type="ECO:0000256" key="2">
    <source>
        <dbReference type="ARBA" id="ARBA00008654"/>
    </source>
</evidence>
<gene>
    <name evidence="9" type="ORF">OBBRIDRAFT_799535</name>
</gene>
<evidence type="ECO:0000259" key="8">
    <source>
        <dbReference type="Pfam" id="PF06155"/>
    </source>
</evidence>
<keyword evidence="5" id="KW-0560">Oxidoreductase</keyword>
<comment type="similarity">
    <text evidence="2">Belongs to the gamma-BBH/TMLD family.</text>
</comment>
<dbReference type="InterPro" id="IPR010376">
    <property type="entry name" value="GBBH-like_N"/>
</dbReference>
<dbReference type="PANTHER" id="PTHR10696">
    <property type="entry name" value="GAMMA-BUTYROBETAINE HYDROXYLASE-RELATED"/>
    <property type="match status" value="1"/>
</dbReference>
<dbReference type="CDD" id="cd00250">
    <property type="entry name" value="CAS_like"/>
    <property type="match status" value="1"/>
</dbReference>
<dbReference type="PANTHER" id="PTHR10696:SF25">
    <property type="entry name" value="OXIDOREDUCTASE AIM17-RELATED"/>
    <property type="match status" value="1"/>
</dbReference>
<dbReference type="AlphaFoldDB" id="A0A8E2AI78"/>
<dbReference type="Gene3D" id="3.60.130.10">
    <property type="entry name" value="Clavaminate synthase-like"/>
    <property type="match status" value="1"/>
</dbReference>
<evidence type="ECO:0000256" key="3">
    <source>
        <dbReference type="ARBA" id="ARBA00022723"/>
    </source>
</evidence>
<proteinExistence type="inferred from homology"/>
<dbReference type="Gene3D" id="3.30.2020.30">
    <property type="match status" value="1"/>
</dbReference>
<feature type="domain" description="Gamma-butyrobetaine hydroxylase-like N-terminal" evidence="8">
    <location>
        <begin position="54"/>
        <end position="123"/>
    </location>
</feature>
<dbReference type="SUPFAM" id="SSF51197">
    <property type="entry name" value="Clavaminate synthase-like"/>
    <property type="match status" value="1"/>
</dbReference>
<dbReference type="InterPro" id="IPR050411">
    <property type="entry name" value="AlphaKG_dependent_hydroxylases"/>
</dbReference>
<dbReference type="Proteomes" id="UP000250043">
    <property type="component" value="Unassembled WGS sequence"/>
</dbReference>
<name>A0A8E2AI78_9APHY</name>
<organism evidence="9 10">
    <name type="scientific">Obba rivulosa</name>
    <dbReference type="NCBI Taxonomy" id="1052685"/>
    <lineage>
        <taxon>Eukaryota</taxon>
        <taxon>Fungi</taxon>
        <taxon>Dikarya</taxon>
        <taxon>Basidiomycota</taxon>
        <taxon>Agaricomycotina</taxon>
        <taxon>Agaricomycetes</taxon>
        <taxon>Polyporales</taxon>
        <taxon>Gelatoporiaceae</taxon>
        <taxon>Obba</taxon>
    </lineage>
</organism>
<evidence type="ECO:0000313" key="9">
    <source>
        <dbReference type="EMBL" id="OCH83899.1"/>
    </source>
</evidence>
<evidence type="ECO:0000256" key="4">
    <source>
        <dbReference type="ARBA" id="ARBA00022964"/>
    </source>
</evidence>
<dbReference type="InterPro" id="IPR003819">
    <property type="entry name" value="TauD/TfdA-like"/>
</dbReference>
<dbReference type="InterPro" id="IPR038492">
    <property type="entry name" value="GBBH-like_N_sf"/>
</dbReference>
<comment type="cofactor">
    <cofactor evidence="1">
        <name>Fe(2+)</name>
        <dbReference type="ChEBI" id="CHEBI:29033"/>
    </cofactor>
</comment>
<evidence type="ECO:0000259" key="7">
    <source>
        <dbReference type="Pfam" id="PF02668"/>
    </source>
</evidence>
<dbReference type="InterPro" id="IPR042098">
    <property type="entry name" value="TauD-like_sf"/>
</dbReference>
<keyword evidence="6" id="KW-0408">Iron</keyword>
<keyword evidence="4" id="KW-0223">Dioxygenase</keyword>
<evidence type="ECO:0000256" key="6">
    <source>
        <dbReference type="ARBA" id="ARBA00023004"/>
    </source>
</evidence>
<evidence type="ECO:0000256" key="5">
    <source>
        <dbReference type="ARBA" id="ARBA00023002"/>
    </source>
</evidence>
<dbReference type="OrthoDB" id="406634at2759"/>
<feature type="domain" description="TauD/TfdA-like" evidence="7">
    <location>
        <begin position="157"/>
        <end position="412"/>
    </location>
</feature>